<evidence type="ECO:0000313" key="5">
    <source>
        <dbReference type="EMBL" id="KAI1618631.1"/>
    </source>
</evidence>
<proteinExistence type="predicted"/>
<evidence type="ECO:0000313" key="6">
    <source>
        <dbReference type="Proteomes" id="UP001203852"/>
    </source>
</evidence>
<dbReference type="Gene3D" id="3.30.40.10">
    <property type="entry name" value="Zinc/RING finger domain, C3HC4 (zinc finger)"/>
    <property type="match status" value="1"/>
</dbReference>
<dbReference type="SUPFAM" id="SSF57850">
    <property type="entry name" value="RING/U-box"/>
    <property type="match status" value="1"/>
</dbReference>
<dbReference type="EMBL" id="MU404350">
    <property type="protein sequence ID" value="KAI1618631.1"/>
    <property type="molecule type" value="Genomic_DNA"/>
</dbReference>
<keyword evidence="6" id="KW-1185">Reference proteome</keyword>
<dbReference type="GO" id="GO:0008270">
    <property type="term" value="F:zinc ion binding"/>
    <property type="evidence" value="ECO:0007669"/>
    <property type="project" value="UniProtKB-KW"/>
</dbReference>
<name>A0AAN6E638_9EURO</name>
<evidence type="ECO:0000256" key="3">
    <source>
        <dbReference type="ARBA" id="ARBA00022833"/>
    </source>
</evidence>
<accession>A0AAN6E638</accession>
<dbReference type="AlphaFoldDB" id="A0AAN6E638"/>
<reference evidence="5" key="1">
    <citation type="journal article" date="2022" name="bioRxiv">
        <title>Deciphering the potential niche of two novel black yeast fungi from a biological soil crust based on their genomes, phenotypes, and melanin regulation.</title>
        <authorList>
            <consortium name="DOE Joint Genome Institute"/>
            <person name="Carr E.C."/>
            <person name="Barton Q."/>
            <person name="Grambo S."/>
            <person name="Sullivan M."/>
            <person name="Renfro C.M."/>
            <person name="Kuo A."/>
            <person name="Pangilinan J."/>
            <person name="Lipzen A."/>
            <person name="Keymanesh K."/>
            <person name="Savage E."/>
            <person name="Barry K."/>
            <person name="Grigoriev I.V."/>
            <person name="Riekhof W.R."/>
            <person name="Harris S.S."/>
        </authorList>
    </citation>
    <scope>NUCLEOTIDE SEQUENCE</scope>
    <source>
        <strain evidence="5">JF 03-4F</strain>
    </source>
</reference>
<keyword evidence="2" id="KW-0863">Zinc-finger</keyword>
<sequence length="507" mass="54932">MASPLLLLSVESDSTDNLRQQLLSLDTDPRDLRAEKAQLEAELAAIHKKFDADINAIQVKMDEVKRGLSAEKRVARQLAFPQGIINNANIIEGLALQMKHDTGLKIALFALANGRGTVHYINKLAAAIMTELAGETSDFFQTVATRILEVAGTNGDEQAFSTPNLTSTSPTFADDLVATDPDGNPLPQNVAPLMPLVSYGSPSVKSESDSIMDSFDGQANMRALQEYEANGANLTPSPQPEIPNRITPAMYRAPVQSNGHASGPSTPFPNFPAPKVQAPAISQLGNKFPGLLESIAIGKAKKRALPEPDPMDTPEPEENGAAGQGTPARQVKRNKTGREAVMSGTYISFLKHIELLHQQRKSIANLLRCSKCQNNRRDVRILRCLHIYCHKCILTLRAAAEKGDAMTGFSSACVVAGCTEIVIGKTSVLDSDLIDFLQWYDTQDAGIRHGPAQAQVLKLALDKTPDDEDVKAKSKAVQRELDSARLRGVVDSPCDLVKIAKLVRKPY</sequence>
<protein>
    <recommendedName>
        <fullName evidence="7">RING-type domain-containing protein</fullName>
    </recommendedName>
</protein>
<evidence type="ECO:0000256" key="2">
    <source>
        <dbReference type="ARBA" id="ARBA00022771"/>
    </source>
</evidence>
<dbReference type="Proteomes" id="UP001203852">
    <property type="component" value="Unassembled WGS sequence"/>
</dbReference>
<feature type="compositionally biased region" description="Acidic residues" evidence="4">
    <location>
        <begin position="309"/>
        <end position="318"/>
    </location>
</feature>
<comment type="caution">
    <text evidence="5">The sequence shown here is derived from an EMBL/GenBank/DDBJ whole genome shotgun (WGS) entry which is preliminary data.</text>
</comment>
<feature type="region of interest" description="Disordered" evidence="4">
    <location>
        <begin position="303"/>
        <end position="335"/>
    </location>
</feature>
<keyword evidence="3" id="KW-0862">Zinc</keyword>
<organism evidence="5 6">
    <name type="scientific">Exophiala viscosa</name>
    <dbReference type="NCBI Taxonomy" id="2486360"/>
    <lineage>
        <taxon>Eukaryota</taxon>
        <taxon>Fungi</taxon>
        <taxon>Dikarya</taxon>
        <taxon>Ascomycota</taxon>
        <taxon>Pezizomycotina</taxon>
        <taxon>Eurotiomycetes</taxon>
        <taxon>Chaetothyriomycetidae</taxon>
        <taxon>Chaetothyriales</taxon>
        <taxon>Herpotrichiellaceae</taxon>
        <taxon>Exophiala</taxon>
    </lineage>
</organism>
<evidence type="ECO:0008006" key="7">
    <source>
        <dbReference type="Google" id="ProtNLM"/>
    </source>
</evidence>
<dbReference type="PROSITE" id="PS00518">
    <property type="entry name" value="ZF_RING_1"/>
    <property type="match status" value="1"/>
</dbReference>
<evidence type="ECO:0000256" key="1">
    <source>
        <dbReference type="ARBA" id="ARBA00022723"/>
    </source>
</evidence>
<gene>
    <name evidence="5" type="ORF">EDD36DRAFT_460268</name>
</gene>
<keyword evidence="1" id="KW-0479">Metal-binding</keyword>
<dbReference type="InterPro" id="IPR013083">
    <property type="entry name" value="Znf_RING/FYVE/PHD"/>
</dbReference>
<dbReference type="InterPro" id="IPR017907">
    <property type="entry name" value="Znf_RING_CS"/>
</dbReference>
<evidence type="ECO:0000256" key="4">
    <source>
        <dbReference type="SAM" id="MobiDB-lite"/>
    </source>
</evidence>